<dbReference type="EMBL" id="NIVC01002189">
    <property type="protein sequence ID" value="PAA60140.1"/>
    <property type="molecule type" value="Genomic_DNA"/>
</dbReference>
<evidence type="ECO:0008006" key="9">
    <source>
        <dbReference type="Google" id="ProtNLM"/>
    </source>
</evidence>
<dbReference type="OrthoDB" id="2441647at2759"/>
<evidence type="ECO:0000313" key="8">
    <source>
        <dbReference type="Proteomes" id="UP000215902"/>
    </source>
</evidence>
<dbReference type="GO" id="GO:0005882">
    <property type="term" value="C:intermediate filament"/>
    <property type="evidence" value="ECO:0007669"/>
    <property type="project" value="UniProtKB-KW"/>
</dbReference>
<evidence type="ECO:0000259" key="5">
    <source>
        <dbReference type="PROSITE" id="PS51841"/>
    </source>
</evidence>
<feature type="region of interest" description="Disordered" evidence="4">
    <location>
        <begin position="167"/>
        <end position="234"/>
    </location>
</feature>
<feature type="domain" description="LTD" evidence="5">
    <location>
        <begin position="249"/>
        <end position="378"/>
    </location>
</feature>
<evidence type="ECO:0000313" key="7">
    <source>
        <dbReference type="EMBL" id="PAA60140.1"/>
    </source>
</evidence>
<dbReference type="Pfam" id="PF00932">
    <property type="entry name" value="LTD"/>
    <property type="match status" value="1"/>
</dbReference>
<dbReference type="SUPFAM" id="SSF64593">
    <property type="entry name" value="Intermediate filament protein, coiled coil region"/>
    <property type="match status" value="1"/>
</dbReference>
<protein>
    <recommendedName>
        <fullName evidence="9">IF rod domain-containing protein</fullName>
    </recommendedName>
</protein>
<reference evidence="7 8" key="1">
    <citation type="submission" date="2017-06" db="EMBL/GenBank/DDBJ databases">
        <title>A platform for efficient transgenesis in Macrostomum lignano, a flatworm model organism for stem cell research.</title>
        <authorList>
            <person name="Berezikov E."/>
        </authorList>
    </citation>
    <scope>NUCLEOTIDE SEQUENCE [LARGE SCALE GENOMIC DNA]</scope>
    <source>
        <strain evidence="7">DV1</strain>
        <tissue evidence="7">Whole organism</tissue>
    </source>
</reference>
<gene>
    <name evidence="7" type="ORF">BOX15_Mlig001101g7</name>
</gene>
<feature type="compositionally biased region" description="Low complexity" evidence="4">
    <location>
        <begin position="180"/>
        <end position="197"/>
    </location>
</feature>
<proteinExistence type="inferred from homology"/>
<dbReference type="PANTHER" id="PTHR45721:SF12">
    <property type="entry name" value="INTERMEDIATE FILAMENT PROTEIN IFA-1"/>
    <property type="match status" value="1"/>
</dbReference>
<dbReference type="PANTHER" id="PTHR45721">
    <property type="entry name" value="LAMIN DM0-RELATED"/>
    <property type="match status" value="1"/>
</dbReference>
<dbReference type="InterPro" id="IPR001322">
    <property type="entry name" value="Lamin_tail_dom"/>
</dbReference>
<dbReference type="InterPro" id="IPR036415">
    <property type="entry name" value="Lamin_tail_dom_sf"/>
</dbReference>
<dbReference type="GO" id="GO:0090435">
    <property type="term" value="P:protein localization to nuclear envelope"/>
    <property type="evidence" value="ECO:0007669"/>
    <property type="project" value="TreeGrafter"/>
</dbReference>
<keyword evidence="2" id="KW-0175">Coiled coil</keyword>
<dbReference type="InterPro" id="IPR018039">
    <property type="entry name" value="IF_conserved"/>
</dbReference>
<dbReference type="GO" id="GO:0051664">
    <property type="term" value="P:nuclear pore localization"/>
    <property type="evidence" value="ECO:0007669"/>
    <property type="project" value="TreeGrafter"/>
</dbReference>
<evidence type="ECO:0000256" key="4">
    <source>
        <dbReference type="SAM" id="MobiDB-lite"/>
    </source>
</evidence>
<dbReference type="Proteomes" id="UP000215902">
    <property type="component" value="Unassembled WGS sequence"/>
</dbReference>
<evidence type="ECO:0000256" key="1">
    <source>
        <dbReference type="ARBA" id="ARBA00022754"/>
    </source>
</evidence>
<sequence>MAQALSDIRREYDSKLEAARSEVESQYSLRVQEARAGRSRDSAELTRLREENKRLKSQQAASRSRLPELEARSAQLERELDEIRREAEDAERQFEMEHGRLRAELAGANATLEEYLAEVQSLTDAKLSLELEIHAYRKLLEGEEIRLKPEAKAEAESLMNDVTHATAAELPEPPPPPPLSQTQQQQTPKSPLKSPTQPSLPPPPEPKALKSPKKTTPPPPPPPPPPPLRQADGDGASAAVNILKGEMSAKTTYQRTAKGSTSIQDCSCDGKFVTLEFTGKKKEDLSDWTLVRNIDNGRQVVKYTFPKGTVLDTTCKTIKIWAAGQKPPPAESLAASGGTNTGIKELEAAEPSWGIGSNILTTLANADGEERATHIQKTTYSAS</sequence>
<dbReference type="Pfam" id="PF00038">
    <property type="entry name" value="Filament"/>
    <property type="match status" value="1"/>
</dbReference>
<dbReference type="AlphaFoldDB" id="A0A267EF21"/>
<dbReference type="GO" id="GO:0006998">
    <property type="term" value="P:nuclear envelope organization"/>
    <property type="evidence" value="ECO:0007669"/>
    <property type="project" value="TreeGrafter"/>
</dbReference>
<feature type="region of interest" description="Disordered" evidence="4">
    <location>
        <begin position="16"/>
        <end position="73"/>
    </location>
</feature>
<dbReference type="GO" id="GO:0005652">
    <property type="term" value="C:nuclear lamina"/>
    <property type="evidence" value="ECO:0007669"/>
    <property type="project" value="TreeGrafter"/>
</dbReference>
<evidence type="ECO:0000256" key="2">
    <source>
        <dbReference type="ARBA" id="ARBA00023054"/>
    </source>
</evidence>
<dbReference type="PROSITE" id="PS51841">
    <property type="entry name" value="LTD"/>
    <property type="match status" value="1"/>
</dbReference>
<dbReference type="GO" id="GO:0007097">
    <property type="term" value="P:nuclear migration"/>
    <property type="evidence" value="ECO:0007669"/>
    <property type="project" value="TreeGrafter"/>
</dbReference>
<name>A0A267EF21_9PLAT</name>
<dbReference type="STRING" id="282301.A0A267EF21"/>
<feature type="compositionally biased region" description="Basic and acidic residues" evidence="4">
    <location>
        <begin position="32"/>
        <end position="54"/>
    </location>
</feature>
<comment type="similarity">
    <text evidence="3">Belongs to the intermediate filament family.</text>
</comment>
<accession>A0A267EF21</accession>
<dbReference type="SUPFAM" id="SSF101447">
    <property type="entry name" value="Formin homology 2 domain (FH2 domain)"/>
    <property type="match status" value="1"/>
</dbReference>
<feature type="compositionally biased region" description="Pro residues" evidence="4">
    <location>
        <begin position="215"/>
        <end position="228"/>
    </location>
</feature>
<comment type="caution">
    <text evidence="7">The sequence shown here is derived from an EMBL/GenBank/DDBJ whole genome shotgun (WGS) entry which is preliminary data.</text>
</comment>
<evidence type="ECO:0000259" key="6">
    <source>
        <dbReference type="PROSITE" id="PS51842"/>
    </source>
</evidence>
<feature type="domain" description="IF rod" evidence="6">
    <location>
        <begin position="1"/>
        <end position="147"/>
    </location>
</feature>
<dbReference type="GO" id="GO:0005200">
    <property type="term" value="F:structural constituent of cytoskeleton"/>
    <property type="evidence" value="ECO:0007669"/>
    <property type="project" value="TreeGrafter"/>
</dbReference>
<dbReference type="PROSITE" id="PS00226">
    <property type="entry name" value="IF_ROD_1"/>
    <property type="match status" value="1"/>
</dbReference>
<evidence type="ECO:0000256" key="3">
    <source>
        <dbReference type="RuleBase" id="RU000685"/>
    </source>
</evidence>
<dbReference type="SUPFAM" id="SSF74853">
    <property type="entry name" value="Lamin A/C globular tail domain"/>
    <property type="match status" value="1"/>
</dbReference>
<dbReference type="Gene3D" id="1.20.5.170">
    <property type="match status" value="1"/>
</dbReference>
<dbReference type="GO" id="GO:0031507">
    <property type="term" value="P:heterochromatin formation"/>
    <property type="evidence" value="ECO:0007669"/>
    <property type="project" value="TreeGrafter"/>
</dbReference>
<dbReference type="InterPro" id="IPR039008">
    <property type="entry name" value="IF_rod_dom"/>
</dbReference>
<keyword evidence="8" id="KW-1185">Reference proteome</keyword>
<dbReference type="Gene3D" id="2.60.40.1260">
    <property type="entry name" value="Lamin Tail domain"/>
    <property type="match status" value="1"/>
</dbReference>
<dbReference type="PROSITE" id="PS51842">
    <property type="entry name" value="IF_ROD_2"/>
    <property type="match status" value="1"/>
</dbReference>
<organism evidence="7 8">
    <name type="scientific">Macrostomum lignano</name>
    <dbReference type="NCBI Taxonomy" id="282301"/>
    <lineage>
        <taxon>Eukaryota</taxon>
        <taxon>Metazoa</taxon>
        <taxon>Spiralia</taxon>
        <taxon>Lophotrochozoa</taxon>
        <taxon>Platyhelminthes</taxon>
        <taxon>Rhabditophora</taxon>
        <taxon>Macrostomorpha</taxon>
        <taxon>Macrostomida</taxon>
        <taxon>Macrostomidae</taxon>
        <taxon>Macrostomum</taxon>
    </lineage>
</organism>
<keyword evidence="1 3" id="KW-0403">Intermediate filament</keyword>